<proteinExistence type="predicted"/>
<dbReference type="EMBL" id="CP001339">
    <property type="protein sequence ID" value="ACL73475.1"/>
    <property type="molecule type" value="Genomic_DNA"/>
</dbReference>
<keyword evidence="1" id="KW-0472">Membrane</keyword>
<dbReference type="PANTHER" id="PTHR30336:SF4">
    <property type="entry name" value="ENVELOPE BIOGENESIS FACTOR ELYC"/>
    <property type="match status" value="1"/>
</dbReference>
<keyword evidence="4" id="KW-1185">Reference proteome</keyword>
<dbReference type="GO" id="GO:0005886">
    <property type="term" value="C:plasma membrane"/>
    <property type="evidence" value="ECO:0007669"/>
    <property type="project" value="TreeGrafter"/>
</dbReference>
<keyword evidence="1" id="KW-1133">Transmembrane helix</keyword>
<feature type="transmembrane region" description="Helical" evidence="1">
    <location>
        <begin position="38"/>
        <end position="59"/>
    </location>
</feature>
<evidence type="ECO:0000256" key="1">
    <source>
        <dbReference type="SAM" id="Phobius"/>
    </source>
</evidence>
<dbReference type="CDD" id="cd06259">
    <property type="entry name" value="YdcF-like"/>
    <property type="match status" value="1"/>
</dbReference>
<dbReference type="KEGG" id="tgr:Tgr7_2397"/>
<feature type="domain" description="DUF218" evidence="2">
    <location>
        <begin position="76"/>
        <end position="231"/>
    </location>
</feature>
<dbReference type="HOGENOM" id="CLU_053514_0_0_6"/>
<accession>B8GLC0</accession>
<keyword evidence="1" id="KW-0812">Transmembrane</keyword>
<dbReference type="InterPro" id="IPR014729">
    <property type="entry name" value="Rossmann-like_a/b/a_fold"/>
</dbReference>
<dbReference type="InterPro" id="IPR051599">
    <property type="entry name" value="Cell_Envelope_Assoc"/>
</dbReference>
<dbReference type="Pfam" id="PF02698">
    <property type="entry name" value="DUF218"/>
    <property type="match status" value="1"/>
</dbReference>
<gene>
    <name evidence="3" type="ordered locus">Tgr7_2397</name>
</gene>
<dbReference type="PANTHER" id="PTHR30336">
    <property type="entry name" value="INNER MEMBRANE PROTEIN, PROBABLE PERMEASE"/>
    <property type="match status" value="1"/>
</dbReference>
<dbReference type="GO" id="GO:0043164">
    <property type="term" value="P:Gram-negative-bacterium-type cell wall biogenesis"/>
    <property type="evidence" value="ECO:0007669"/>
    <property type="project" value="TreeGrafter"/>
</dbReference>
<organism evidence="3 4">
    <name type="scientific">Thioalkalivibrio sulfidiphilus (strain HL-EbGR7)</name>
    <dbReference type="NCBI Taxonomy" id="396588"/>
    <lineage>
        <taxon>Bacteria</taxon>
        <taxon>Pseudomonadati</taxon>
        <taxon>Pseudomonadota</taxon>
        <taxon>Gammaproteobacteria</taxon>
        <taxon>Chromatiales</taxon>
        <taxon>Ectothiorhodospiraceae</taxon>
        <taxon>Thioalkalivibrio</taxon>
    </lineage>
</organism>
<protein>
    <submittedName>
        <fullName evidence="3">Integral membrane protein</fullName>
    </submittedName>
</protein>
<name>B8GLC0_THISH</name>
<dbReference type="STRING" id="396588.Tgr7_2397"/>
<evidence type="ECO:0000313" key="3">
    <source>
        <dbReference type="EMBL" id="ACL73475.1"/>
    </source>
</evidence>
<dbReference type="OrthoDB" id="9809813at2"/>
<sequence length="250" mass="27039">MEAMLQFLVLPSGLLVLCLAGALVLSPWRRMRPGAAGLVALAAVIYLVFGSGPVAHALLGGLEYRYPAPENMPELDHIVVLAAYGAHDPRVSVINQVNSHALIRLVEASLLAREHPEAILTVTGGGEVPKLMADVLIVLGVPESRIRVEALSSNTFESALHLQAELKDQRFALVTSAGHMSRAMMVFRGQGLEPIPAPTDYLSFADIWSAQIMAKPGNLLLSDLAIHEYIALVWYRWRGLDGRGEDPGSH</sequence>
<dbReference type="Proteomes" id="UP000002383">
    <property type="component" value="Chromosome"/>
</dbReference>
<evidence type="ECO:0000313" key="4">
    <source>
        <dbReference type="Proteomes" id="UP000002383"/>
    </source>
</evidence>
<reference evidence="3 4" key="1">
    <citation type="journal article" date="2011" name="Stand. Genomic Sci.">
        <title>Complete genome sequence of 'Thioalkalivibrio sulfidophilus' HL-EbGr7.</title>
        <authorList>
            <person name="Muyzer G."/>
            <person name="Sorokin D.Y."/>
            <person name="Mavromatis K."/>
            <person name="Lapidus A."/>
            <person name="Clum A."/>
            <person name="Ivanova N."/>
            <person name="Pati A."/>
            <person name="d'Haeseleer P."/>
            <person name="Woyke T."/>
            <person name="Kyrpides N.C."/>
        </authorList>
    </citation>
    <scope>NUCLEOTIDE SEQUENCE [LARGE SCALE GENOMIC DNA]</scope>
    <source>
        <strain evidence="3 4">HL-EbGR7</strain>
    </source>
</reference>
<dbReference type="eggNOG" id="COG1434">
    <property type="taxonomic scope" value="Bacteria"/>
</dbReference>
<evidence type="ECO:0000259" key="2">
    <source>
        <dbReference type="Pfam" id="PF02698"/>
    </source>
</evidence>
<dbReference type="GO" id="GO:0000270">
    <property type="term" value="P:peptidoglycan metabolic process"/>
    <property type="evidence" value="ECO:0007669"/>
    <property type="project" value="TreeGrafter"/>
</dbReference>
<dbReference type="InterPro" id="IPR003848">
    <property type="entry name" value="DUF218"/>
</dbReference>
<dbReference type="Gene3D" id="3.40.50.620">
    <property type="entry name" value="HUPs"/>
    <property type="match status" value="1"/>
</dbReference>
<dbReference type="AlphaFoldDB" id="B8GLC0"/>